<feature type="domain" description="Rhodopsin" evidence="8">
    <location>
        <begin position="50"/>
        <end position="285"/>
    </location>
</feature>
<dbReference type="EMBL" id="JAFJYH010000022">
    <property type="protein sequence ID" value="KAG4424322.1"/>
    <property type="molecule type" value="Genomic_DNA"/>
</dbReference>
<sequence>MLATVDYSHVPVLDPPRGITANFIDPPAIACSVLEVSLPLSVVSTTFVLVRIYTRWRIVKSMGWDDLLVGIGVMLAWVFCALGIIEIQYGYGVNIWNLYTNDVIDFLKLDLASQIIYYLALLATKLSILLTLLRLGSSSIPTSAFRISVFFLMAFIGIYSLTSIFITIFGCSPINAAWDIRIENAKCVDEAAFWYVYASCNIVSSWAMFGLGLAVGLQRGLFGRGVGNKVRCCLGFVVAVGCLVCVVSIIRLVLKVLYLRNENFTRFKVYFARWCEIEITSTLILTLLQLYPVLAKLLPSQFPPFSAHNQSPSFTPCRTRKMSVSTSTNSQPSIPMSRVSSRRNVSLEESEIGLNSNASGMSGGPGEKRVLGGSVGKKNAVVKTVVYDVKYEA</sequence>
<organism evidence="9 10">
    <name type="scientific">Cadophora malorum</name>
    <dbReference type="NCBI Taxonomy" id="108018"/>
    <lineage>
        <taxon>Eukaryota</taxon>
        <taxon>Fungi</taxon>
        <taxon>Dikarya</taxon>
        <taxon>Ascomycota</taxon>
        <taxon>Pezizomycotina</taxon>
        <taxon>Leotiomycetes</taxon>
        <taxon>Helotiales</taxon>
        <taxon>Ploettnerulaceae</taxon>
        <taxon>Cadophora</taxon>
    </lineage>
</organism>
<feature type="region of interest" description="Disordered" evidence="6">
    <location>
        <begin position="317"/>
        <end position="338"/>
    </location>
</feature>
<keyword evidence="2 7" id="KW-0812">Transmembrane</keyword>
<gene>
    <name evidence="9" type="ORF">IFR04_002563</name>
</gene>
<feature type="transmembrane region" description="Helical" evidence="7">
    <location>
        <begin position="115"/>
        <end position="135"/>
    </location>
</feature>
<evidence type="ECO:0000313" key="10">
    <source>
        <dbReference type="Proteomes" id="UP000664132"/>
    </source>
</evidence>
<protein>
    <recommendedName>
        <fullName evidence="8">Rhodopsin domain-containing protein</fullName>
    </recommendedName>
</protein>
<keyword evidence="10" id="KW-1185">Reference proteome</keyword>
<evidence type="ECO:0000256" key="1">
    <source>
        <dbReference type="ARBA" id="ARBA00004141"/>
    </source>
</evidence>
<name>A0A8H7WGE5_9HELO</name>
<dbReference type="InterPro" id="IPR052337">
    <property type="entry name" value="SAT4-like"/>
</dbReference>
<evidence type="ECO:0000256" key="7">
    <source>
        <dbReference type="SAM" id="Phobius"/>
    </source>
</evidence>
<comment type="caution">
    <text evidence="9">The sequence shown here is derived from an EMBL/GenBank/DDBJ whole genome shotgun (WGS) entry which is preliminary data.</text>
</comment>
<feature type="transmembrane region" description="Helical" evidence="7">
    <location>
        <begin position="36"/>
        <end position="54"/>
    </location>
</feature>
<feature type="transmembrane region" description="Helical" evidence="7">
    <location>
        <begin position="229"/>
        <end position="250"/>
    </location>
</feature>
<accession>A0A8H7WGE5</accession>
<dbReference type="InterPro" id="IPR049326">
    <property type="entry name" value="Rhodopsin_dom_fungi"/>
</dbReference>
<feature type="transmembrane region" description="Helical" evidence="7">
    <location>
        <begin position="194"/>
        <end position="217"/>
    </location>
</feature>
<dbReference type="Pfam" id="PF20684">
    <property type="entry name" value="Fung_rhodopsin"/>
    <property type="match status" value="1"/>
</dbReference>
<keyword evidence="4 7" id="KW-0472">Membrane</keyword>
<dbReference type="Proteomes" id="UP000664132">
    <property type="component" value="Unassembled WGS sequence"/>
</dbReference>
<dbReference type="PANTHER" id="PTHR33048">
    <property type="entry name" value="PTH11-LIKE INTEGRAL MEMBRANE PROTEIN (AFU_ORTHOLOGUE AFUA_5G11245)"/>
    <property type="match status" value="1"/>
</dbReference>
<evidence type="ECO:0000313" key="9">
    <source>
        <dbReference type="EMBL" id="KAG4424322.1"/>
    </source>
</evidence>
<evidence type="ECO:0000256" key="3">
    <source>
        <dbReference type="ARBA" id="ARBA00022989"/>
    </source>
</evidence>
<evidence type="ECO:0000256" key="5">
    <source>
        <dbReference type="ARBA" id="ARBA00038359"/>
    </source>
</evidence>
<evidence type="ECO:0000256" key="2">
    <source>
        <dbReference type="ARBA" id="ARBA00022692"/>
    </source>
</evidence>
<evidence type="ECO:0000259" key="8">
    <source>
        <dbReference type="Pfam" id="PF20684"/>
    </source>
</evidence>
<reference evidence="9" key="1">
    <citation type="submission" date="2021-02" db="EMBL/GenBank/DDBJ databases">
        <title>Genome sequence Cadophora malorum strain M34.</title>
        <authorList>
            <person name="Stefanovic E."/>
            <person name="Vu D."/>
            <person name="Scully C."/>
            <person name="Dijksterhuis J."/>
            <person name="Roader J."/>
            <person name="Houbraken J."/>
        </authorList>
    </citation>
    <scope>NUCLEOTIDE SEQUENCE</scope>
    <source>
        <strain evidence="9">M34</strain>
    </source>
</reference>
<evidence type="ECO:0000256" key="6">
    <source>
        <dbReference type="SAM" id="MobiDB-lite"/>
    </source>
</evidence>
<dbReference type="GO" id="GO:0016020">
    <property type="term" value="C:membrane"/>
    <property type="evidence" value="ECO:0007669"/>
    <property type="project" value="UniProtKB-SubCell"/>
</dbReference>
<dbReference type="AlphaFoldDB" id="A0A8H7WGE5"/>
<proteinExistence type="inferred from homology"/>
<feature type="transmembrane region" description="Helical" evidence="7">
    <location>
        <begin position="66"/>
        <end position="91"/>
    </location>
</feature>
<keyword evidence="3 7" id="KW-1133">Transmembrane helix</keyword>
<dbReference type="PANTHER" id="PTHR33048:SF47">
    <property type="entry name" value="INTEGRAL MEMBRANE PROTEIN-RELATED"/>
    <property type="match status" value="1"/>
</dbReference>
<evidence type="ECO:0000256" key="4">
    <source>
        <dbReference type="ARBA" id="ARBA00023136"/>
    </source>
</evidence>
<dbReference type="OrthoDB" id="444631at2759"/>
<comment type="similarity">
    <text evidence="5">Belongs to the SAT4 family.</text>
</comment>
<feature type="transmembrane region" description="Helical" evidence="7">
    <location>
        <begin position="147"/>
        <end position="169"/>
    </location>
</feature>
<comment type="subcellular location">
    <subcellularLocation>
        <location evidence="1">Membrane</location>
        <topology evidence="1">Multi-pass membrane protein</topology>
    </subcellularLocation>
</comment>